<protein>
    <submittedName>
        <fullName evidence="9">GPI biosynthesis protein family Pig-F-domain-containing protein</fullName>
    </submittedName>
</protein>
<feature type="transmembrane region" description="Helical" evidence="8">
    <location>
        <begin position="192"/>
        <end position="213"/>
    </location>
</feature>
<dbReference type="InterPro" id="IPR009580">
    <property type="entry name" value="GPI_biosynthesis_protein_Pig-F"/>
</dbReference>
<sequence length="270" mass="28687">MSTSTQTPTNPAPPAAQKITPPTQILNTTIAKLYSTIHPLVLLILVTVRFDALVQDPISELLNDLPFLVGLQLLFVVLCLPPAGADEKHDPVHKSKAGIRRRVKTDAVGGVSGIVAGFIPGVLSLILTTLLATPVLTLLLVLFGAPATTHHAQTVLAGAHMAVLASPPLIYVHGVDGSVWREVWGANRPGDVVWGGALGTCVGAWFGAVPVPLDWDRPWQAFPITVLVGAYIGYAVGVWLGGSVLFGRRLKIEEDEDLDLDSEVEGKKTE</sequence>
<evidence type="ECO:0000256" key="2">
    <source>
        <dbReference type="ARBA" id="ARBA00004687"/>
    </source>
</evidence>
<organism evidence="9 10">
    <name type="scientific">Aspergillus avenaceus</name>
    <dbReference type="NCBI Taxonomy" id="36643"/>
    <lineage>
        <taxon>Eukaryota</taxon>
        <taxon>Fungi</taxon>
        <taxon>Dikarya</taxon>
        <taxon>Ascomycota</taxon>
        <taxon>Pezizomycotina</taxon>
        <taxon>Eurotiomycetes</taxon>
        <taxon>Eurotiomycetidae</taxon>
        <taxon>Eurotiales</taxon>
        <taxon>Aspergillaceae</taxon>
        <taxon>Aspergillus</taxon>
        <taxon>Aspergillus subgen. Circumdati</taxon>
    </lineage>
</organism>
<reference evidence="9 10" key="1">
    <citation type="submission" date="2019-04" db="EMBL/GenBank/DDBJ databases">
        <title>Friends and foes A comparative genomics study of 23 Aspergillus species from section Flavi.</title>
        <authorList>
            <consortium name="DOE Joint Genome Institute"/>
            <person name="Kjaerbolling I."/>
            <person name="Vesth T."/>
            <person name="Frisvad J.C."/>
            <person name="Nybo J.L."/>
            <person name="Theobald S."/>
            <person name="Kildgaard S."/>
            <person name="Isbrandt T."/>
            <person name="Kuo A."/>
            <person name="Sato A."/>
            <person name="Lyhne E.K."/>
            <person name="Kogle M.E."/>
            <person name="Wiebenga A."/>
            <person name="Kun R.S."/>
            <person name="Lubbers R.J."/>
            <person name="Makela M.R."/>
            <person name="Barry K."/>
            <person name="Chovatia M."/>
            <person name="Clum A."/>
            <person name="Daum C."/>
            <person name="Haridas S."/>
            <person name="He G."/>
            <person name="LaButti K."/>
            <person name="Lipzen A."/>
            <person name="Mondo S."/>
            <person name="Riley R."/>
            <person name="Salamov A."/>
            <person name="Simmons B.A."/>
            <person name="Magnuson J.K."/>
            <person name="Henrissat B."/>
            <person name="Mortensen U.H."/>
            <person name="Larsen T.O."/>
            <person name="Devries R.P."/>
            <person name="Grigoriev I.V."/>
            <person name="Machida M."/>
            <person name="Baker S.E."/>
            <person name="Andersen M.R."/>
        </authorList>
    </citation>
    <scope>NUCLEOTIDE SEQUENCE [LARGE SCALE GENOMIC DNA]</scope>
    <source>
        <strain evidence="9 10">IBT 18842</strain>
    </source>
</reference>
<evidence type="ECO:0000256" key="8">
    <source>
        <dbReference type="SAM" id="Phobius"/>
    </source>
</evidence>
<proteinExistence type="predicted"/>
<evidence type="ECO:0000256" key="5">
    <source>
        <dbReference type="ARBA" id="ARBA00022824"/>
    </source>
</evidence>
<evidence type="ECO:0000256" key="4">
    <source>
        <dbReference type="ARBA" id="ARBA00022692"/>
    </source>
</evidence>
<dbReference type="Proteomes" id="UP000325780">
    <property type="component" value="Unassembled WGS sequence"/>
</dbReference>
<dbReference type="OrthoDB" id="17366at2759"/>
<feature type="transmembrane region" description="Helical" evidence="8">
    <location>
        <begin position="219"/>
        <end position="241"/>
    </location>
</feature>
<dbReference type="GO" id="GO:0006506">
    <property type="term" value="P:GPI anchor biosynthetic process"/>
    <property type="evidence" value="ECO:0007669"/>
    <property type="project" value="UniProtKB-UniPathway"/>
</dbReference>
<keyword evidence="5" id="KW-0256">Endoplasmic reticulum</keyword>
<keyword evidence="10" id="KW-1185">Reference proteome</keyword>
<dbReference type="Pfam" id="PF06699">
    <property type="entry name" value="PIG-F"/>
    <property type="match status" value="1"/>
</dbReference>
<comment type="subcellular location">
    <subcellularLocation>
        <location evidence="1">Endoplasmic reticulum membrane</location>
        <topology evidence="1">Multi-pass membrane protein</topology>
    </subcellularLocation>
</comment>
<evidence type="ECO:0000256" key="1">
    <source>
        <dbReference type="ARBA" id="ARBA00004477"/>
    </source>
</evidence>
<dbReference type="UniPathway" id="UPA00196"/>
<evidence type="ECO:0000313" key="10">
    <source>
        <dbReference type="Proteomes" id="UP000325780"/>
    </source>
</evidence>
<evidence type="ECO:0000256" key="7">
    <source>
        <dbReference type="ARBA" id="ARBA00023136"/>
    </source>
</evidence>
<feature type="transmembrane region" description="Helical" evidence="8">
    <location>
        <begin position="106"/>
        <end position="132"/>
    </location>
</feature>
<keyword evidence="7 8" id="KW-0472">Membrane</keyword>
<dbReference type="EMBL" id="ML742085">
    <property type="protein sequence ID" value="KAE8150794.1"/>
    <property type="molecule type" value="Genomic_DNA"/>
</dbReference>
<feature type="transmembrane region" description="Helical" evidence="8">
    <location>
        <begin position="152"/>
        <end position="172"/>
    </location>
</feature>
<dbReference type="AlphaFoldDB" id="A0A5N6TX26"/>
<keyword evidence="6 8" id="KW-1133">Transmembrane helix</keyword>
<gene>
    <name evidence="9" type="ORF">BDV25DRAFT_139477</name>
</gene>
<comment type="pathway">
    <text evidence="2">Glycolipid biosynthesis; glycosylphosphatidylinositol-anchor biosynthesis.</text>
</comment>
<evidence type="ECO:0000313" key="9">
    <source>
        <dbReference type="EMBL" id="KAE8150794.1"/>
    </source>
</evidence>
<keyword evidence="3" id="KW-0337">GPI-anchor biosynthesis</keyword>
<name>A0A5N6TX26_ASPAV</name>
<dbReference type="GO" id="GO:0005789">
    <property type="term" value="C:endoplasmic reticulum membrane"/>
    <property type="evidence" value="ECO:0007669"/>
    <property type="project" value="UniProtKB-SubCell"/>
</dbReference>
<evidence type="ECO:0000256" key="6">
    <source>
        <dbReference type="ARBA" id="ARBA00022989"/>
    </source>
</evidence>
<evidence type="ECO:0000256" key="3">
    <source>
        <dbReference type="ARBA" id="ARBA00022502"/>
    </source>
</evidence>
<accession>A0A5N6TX26</accession>
<keyword evidence="4 8" id="KW-0812">Transmembrane</keyword>